<accession>A0A5K7YKB1</accession>
<organism evidence="1 2">
    <name type="scientific">Desulfosarcina alkanivorans</name>
    <dbReference type="NCBI Taxonomy" id="571177"/>
    <lineage>
        <taxon>Bacteria</taxon>
        <taxon>Pseudomonadati</taxon>
        <taxon>Thermodesulfobacteriota</taxon>
        <taxon>Desulfobacteria</taxon>
        <taxon>Desulfobacterales</taxon>
        <taxon>Desulfosarcinaceae</taxon>
        <taxon>Desulfosarcina</taxon>
    </lineage>
</organism>
<dbReference type="Gene3D" id="2.40.110.10">
    <property type="entry name" value="Butyryl-CoA Dehydrogenase, subunit A, domain 2"/>
    <property type="match status" value="1"/>
</dbReference>
<gene>
    <name evidence="1" type="ORF">DSCA_22390</name>
</gene>
<keyword evidence="2" id="KW-1185">Reference proteome</keyword>
<evidence type="ECO:0000313" key="1">
    <source>
        <dbReference type="EMBL" id="BBO68309.1"/>
    </source>
</evidence>
<dbReference type="EMBL" id="AP021874">
    <property type="protein sequence ID" value="BBO68309.1"/>
    <property type="molecule type" value="Genomic_DNA"/>
</dbReference>
<dbReference type="Proteomes" id="UP000427906">
    <property type="component" value="Chromosome"/>
</dbReference>
<dbReference type="RefSeq" id="WP_167527711.1">
    <property type="nucleotide sequence ID" value="NZ_AP021874.1"/>
</dbReference>
<dbReference type="GO" id="GO:0016627">
    <property type="term" value="F:oxidoreductase activity, acting on the CH-CH group of donors"/>
    <property type="evidence" value="ECO:0007669"/>
    <property type="project" value="InterPro"/>
</dbReference>
<proteinExistence type="predicted"/>
<name>A0A5K7YKB1_9BACT</name>
<sequence length="311" mass="34100">MNDGLPGDLLHDLLACPKERLRRPVDSHASWRKLWASDAISRRSPIERSIFGGFLSDRLAWAFASGYQGAIRQLIPALPQGHLAALCITESGGNRPRDIHTRLIPSGRGFRLKGRKQFVTGGEDADLLVVAACTGVVDGRNRIRMARVDRDVAGLAFSAMPPLPFVPEIRHSVVSLDDVFIPADRLLPGDGYAGYIKPFRTIEDLHVAGALLGYLLGVGRRFGWTEKVSAEVLALIALASGLAQQDLSAPYIHIAVDGLFRHLENFSTGVSSLWHHVAPEIRTLWQRDIALLAVAGRPRAMRSVSAWRAYP</sequence>
<dbReference type="AlphaFoldDB" id="A0A5K7YKB1"/>
<dbReference type="InterPro" id="IPR046373">
    <property type="entry name" value="Acyl-CoA_Oxase/DH_mid-dom_sf"/>
</dbReference>
<protein>
    <submittedName>
        <fullName evidence="1">Uncharacterized protein</fullName>
    </submittedName>
</protein>
<dbReference type="InterPro" id="IPR009100">
    <property type="entry name" value="AcylCoA_DH/oxidase_NM_dom_sf"/>
</dbReference>
<evidence type="ECO:0000313" key="2">
    <source>
        <dbReference type="Proteomes" id="UP000427906"/>
    </source>
</evidence>
<dbReference type="KEGG" id="dalk:DSCA_22390"/>
<reference evidence="1 2" key="1">
    <citation type="submission" date="2019-11" db="EMBL/GenBank/DDBJ databases">
        <title>Comparative genomics of hydrocarbon-degrading Desulfosarcina strains.</title>
        <authorList>
            <person name="Watanabe M."/>
            <person name="Kojima H."/>
            <person name="Fukui M."/>
        </authorList>
    </citation>
    <scope>NUCLEOTIDE SEQUENCE [LARGE SCALE GENOMIC DNA]</scope>
    <source>
        <strain evidence="1 2">PL12</strain>
    </source>
</reference>
<dbReference type="SUPFAM" id="SSF56645">
    <property type="entry name" value="Acyl-CoA dehydrogenase NM domain-like"/>
    <property type="match status" value="1"/>
</dbReference>